<dbReference type="PROSITE" id="PS50948">
    <property type="entry name" value="PAN"/>
    <property type="match status" value="1"/>
</dbReference>
<keyword evidence="7 20" id="KW-0808">Transferase</keyword>
<dbReference type="CDD" id="cd01098">
    <property type="entry name" value="PAN_AP_plant"/>
    <property type="match status" value="1"/>
</dbReference>
<sequence>MARREFFITIFLLNFIIIDGSAGNILKADELLLDNQVLNSTNGIFQLGFFNVKNSKNRYLGIWYTNPYKTMVWIANSDHPIIDGTGMLYLSPDGTLSIQNNTGQNIWSTGSQQSSGVPQACLLDSGLLVINDTKTGKILWQSLYQLSDTLLPHVPLGYTKFLDSMLEIQVSSWNITGIDPSPGQYVRKLDPSRLFELVTFRGSDIIYRTGPWDGDRWNGFPKMTQDMVKFVVTAGENGAYFWYEPQDPSILWRWVLKSNGTTYRYYLNGSDWVEYWKAPDESTPPYAVCGPYGINFDGDCKCCMEDLFHPKNGKDWKSRIFSEGCERNVPLNGTNHGFGTLRNVKLPDTINAVSDGKKSRSECGRWCQKNLSCMAYAYIGWQGCVAWLGDIIDMEQFLDGGDTLYIRVASKRHNRKLVLIIVPLSIAVVLILVVILVRKKIWWLFRKYRPAAVQQETYATNGQEDIQFFEFFDFDAIKVATNNFSATNIIGEGQLGPVYKGVLQNGETIAVKKLSRSAPNGNKQLRNELQLLARLKHRNLVKLTGFCIQQQEIILCFELMQNSLDKLLFDNHHREEVLELNWEQRSGLIQGISSGLLYLHEENGDTIIHRDVKASNILLDQKMNPKIADLGISKLFQEDRSVFTVTTFGGTRGYIAPEQQHGMMSTKSDVYSFGMVILEIIHGKRNTSYPSGLVSLVLRYLNEGRILELKDTRLRGPWSDGELKRCIHIALLCLLEEPHMRPTMRQINLWLTCQSIRLPPLPDQASSWGNIVMDPSTSVIIRHSSNSNVG</sequence>
<name>A0AAV8D3K5_9POAL</name>
<dbReference type="PROSITE" id="PS50011">
    <property type="entry name" value="PROTEIN_KINASE_DOM"/>
    <property type="match status" value="1"/>
</dbReference>
<dbReference type="FunFam" id="3.30.200.20:FF:000466">
    <property type="entry name" value="Putative LRR receptor-like serine/threonine-protein kinase"/>
    <property type="match status" value="1"/>
</dbReference>
<keyword evidence="15" id="KW-1015">Disulfide bond</keyword>
<keyword evidence="10 20" id="KW-0547">Nucleotide-binding</keyword>
<evidence type="ECO:0000259" key="23">
    <source>
        <dbReference type="PROSITE" id="PS50011"/>
    </source>
</evidence>
<evidence type="ECO:0000256" key="18">
    <source>
        <dbReference type="ARBA" id="ARBA00047899"/>
    </source>
</evidence>
<feature type="domain" description="Bulb-type lectin" evidence="24">
    <location>
        <begin position="23"/>
        <end position="143"/>
    </location>
</feature>
<evidence type="ECO:0000256" key="21">
    <source>
        <dbReference type="SAM" id="Phobius"/>
    </source>
</evidence>
<dbReference type="InterPro" id="IPR036426">
    <property type="entry name" value="Bulb-type_lectin_dom_sf"/>
</dbReference>
<dbReference type="Pfam" id="PF00069">
    <property type="entry name" value="Pkinase"/>
    <property type="match status" value="1"/>
</dbReference>
<organism evidence="26 27">
    <name type="scientific">Rhynchospora pubera</name>
    <dbReference type="NCBI Taxonomy" id="906938"/>
    <lineage>
        <taxon>Eukaryota</taxon>
        <taxon>Viridiplantae</taxon>
        <taxon>Streptophyta</taxon>
        <taxon>Embryophyta</taxon>
        <taxon>Tracheophyta</taxon>
        <taxon>Spermatophyta</taxon>
        <taxon>Magnoliopsida</taxon>
        <taxon>Liliopsida</taxon>
        <taxon>Poales</taxon>
        <taxon>Cyperaceae</taxon>
        <taxon>Cyperoideae</taxon>
        <taxon>Rhynchosporeae</taxon>
        <taxon>Rhynchospora</taxon>
    </lineage>
</organism>
<evidence type="ECO:0000256" key="2">
    <source>
        <dbReference type="ARBA" id="ARBA00008536"/>
    </source>
</evidence>
<dbReference type="PANTHER" id="PTHR32444">
    <property type="entry name" value="BULB-TYPE LECTIN DOMAIN-CONTAINING PROTEIN"/>
    <property type="match status" value="1"/>
</dbReference>
<evidence type="ECO:0000256" key="1">
    <source>
        <dbReference type="ARBA" id="ARBA00004251"/>
    </source>
</evidence>
<keyword evidence="9 22" id="KW-0732">Signal</keyword>
<comment type="catalytic activity">
    <reaction evidence="18 20">
        <text>L-threonyl-[protein] + ATP = O-phospho-L-threonyl-[protein] + ADP + H(+)</text>
        <dbReference type="Rhea" id="RHEA:46608"/>
        <dbReference type="Rhea" id="RHEA-COMP:11060"/>
        <dbReference type="Rhea" id="RHEA-COMP:11605"/>
        <dbReference type="ChEBI" id="CHEBI:15378"/>
        <dbReference type="ChEBI" id="CHEBI:30013"/>
        <dbReference type="ChEBI" id="CHEBI:30616"/>
        <dbReference type="ChEBI" id="CHEBI:61977"/>
        <dbReference type="ChEBI" id="CHEBI:456216"/>
        <dbReference type="EC" id="2.7.11.1"/>
    </reaction>
</comment>
<evidence type="ECO:0000256" key="20">
    <source>
        <dbReference type="PIRNR" id="PIRNR000641"/>
    </source>
</evidence>
<protein>
    <recommendedName>
        <fullName evidence="20">Receptor-like serine/threonine-protein kinase</fullName>
        <ecNumber evidence="20">2.7.11.1</ecNumber>
    </recommendedName>
</protein>
<dbReference type="PROSITE" id="PS00108">
    <property type="entry name" value="PROTEIN_KINASE_ST"/>
    <property type="match status" value="1"/>
</dbReference>
<evidence type="ECO:0000256" key="10">
    <source>
        <dbReference type="ARBA" id="ARBA00022741"/>
    </source>
</evidence>
<feature type="domain" description="Protein kinase" evidence="23">
    <location>
        <begin position="484"/>
        <end position="751"/>
    </location>
</feature>
<dbReference type="GO" id="GO:0048544">
    <property type="term" value="P:recognition of pollen"/>
    <property type="evidence" value="ECO:0007669"/>
    <property type="project" value="InterPro"/>
</dbReference>
<evidence type="ECO:0000256" key="15">
    <source>
        <dbReference type="ARBA" id="ARBA00023157"/>
    </source>
</evidence>
<dbReference type="Gene3D" id="1.10.510.10">
    <property type="entry name" value="Transferase(Phosphotransferase) domain 1"/>
    <property type="match status" value="1"/>
</dbReference>
<dbReference type="PROSITE" id="PS50927">
    <property type="entry name" value="BULB_LECTIN"/>
    <property type="match status" value="1"/>
</dbReference>
<dbReference type="Pfam" id="PF00954">
    <property type="entry name" value="S_locus_glycop"/>
    <property type="match status" value="1"/>
</dbReference>
<evidence type="ECO:0000256" key="22">
    <source>
        <dbReference type="SAM" id="SignalP"/>
    </source>
</evidence>
<evidence type="ECO:0000313" key="26">
    <source>
        <dbReference type="EMBL" id="KAJ4760868.1"/>
    </source>
</evidence>
<dbReference type="PANTHER" id="PTHR32444:SF247">
    <property type="entry name" value="OS01G0958200 PROTEIN"/>
    <property type="match status" value="1"/>
</dbReference>
<evidence type="ECO:0000256" key="19">
    <source>
        <dbReference type="ARBA" id="ARBA00048679"/>
    </source>
</evidence>
<dbReference type="SUPFAM" id="SSF51110">
    <property type="entry name" value="alpha-D-mannose-specific plant lectins"/>
    <property type="match status" value="1"/>
</dbReference>
<dbReference type="PIRSF" id="PIRSF000641">
    <property type="entry name" value="SRK"/>
    <property type="match status" value="1"/>
</dbReference>
<evidence type="ECO:0000256" key="14">
    <source>
        <dbReference type="ARBA" id="ARBA00023136"/>
    </source>
</evidence>
<keyword evidence="4" id="KW-1003">Cell membrane</keyword>
<dbReference type="FunFam" id="1.10.510.10:FF:000240">
    <property type="entry name" value="Lectin-domain containing receptor kinase A4.3"/>
    <property type="match status" value="1"/>
</dbReference>
<dbReference type="CDD" id="cd00028">
    <property type="entry name" value="B_lectin"/>
    <property type="match status" value="1"/>
</dbReference>
<keyword evidence="13 21" id="KW-1133">Transmembrane helix</keyword>
<evidence type="ECO:0000256" key="5">
    <source>
        <dbReference type="ARBA" id="ARBA00022527"/>
    </source>
</evidence>
<evidence type="ECO:0000256" key="6">
    <source>
        <dbReference type="ARBA" id="ARBA00022536"/>
    </source>
</evidence>
<dbReference type="GO" id="GO:0002229">
    <property type="term" value="P:defense response to oomycetes"/>
    <property type="evidence" value="ECO:0007669"/>
    <property type="project" value="UniProtKB-ARBA"/>
</dbReference>
<dbReference type="InterPro" id="IPR011009">
    <property type="entry name" value="Kinase-like_dom_sf"/>
</dbReference>
<keyword evidence="11 20" id="KW-0418">Kinase</keyword>
<dbReference type="GO" id="GO:0004674">
    <property type="term" value="F:protein serine/threonine kinase activity"/>
    <property type="evidence" value="ECO:0007669"/>
    <property type="project" value="UniProtKB-KW"/>
</dbReference>
<comment type="catalytic activity">
    <reaction evidence="19 20">
        <text>L-seryl-[protein] + ATP = O-phospho-L-seryl-[protein] + ADP + H(+)</text>
        <dbReference type="Rhea" id="RHEA:17989"/>
        <dbReference type="Rhea" id="RHEA-COMP:9863"/>
        <dbReference type="Rhea" id="RHEA-COMP:11604"/>
        <dbReference type="ChEBI" id="CHEBI:15378"/>
        <dbReference type="ChEBI" id="CHEBI:29999"/>
        <dbReference type="ChEBI" id="CHEBI:30616"/>
        <dbReference type="ChEBI" id="CHEBI:83421"/>
        <dbReference type="ChEBI" id="CHEBI:456216"/>
        <dbReference type="EC" id="2.7.11.1"/>
    </reaction>
</comment>
<dbReference type="GO" id="GO:0005524">
    <property type="term" value="F:ATP binding"/>
    <property type="evidence" value="ECO:0007669"/>
    <property type="project" value="UniProtKB-KW"/>
</dbReference>
<dbReference type="Proteomes" id="UP001140206">
    <property type="component" value="Chromosome 4"/>
</dbReference>
<evidence type="ECO:0000256" key="4">
    <source>
        <dbReference type="ARBA" id="ARBA00022475"/>
    </source>
</evidence>
<keyword evidence="6" id="KW-0245">EGF-like domain</keyword>
<feature type="transmembrane region" description="Helical" evidence="21">
    <location>
        <begin position="417"/>
        <end position="437"/>
    </location>
</feature>
<evidence type="ECO:0000256" key="16">
    <source>
        <dbReference type="ARBA" id="ARBA00023170"/>
    </source>
</evidence>
<dbReference type="AlphaFoldDB" id="A0AAV8D3K5"/>
<evidence type="ECO:0000256" key="11">
    <source>
        <dbReference type="ARBA" id="ARBA00022777"/>
    </source>
</evidence>
<dbReference type="InterPro" id="IPR003609">
    <property type="entry name" value="Pan_app"/>
</dbReference>
<evidence type="ECO:0000256" key="9">
    <source>
        <dbReference type="ARBA" id="ARBA00022729"/>
    </source>
</evidence>
<dbReference type="EC" id="2.7.11.1" evidence="20"/>
<dbReference type="Gene3D" id="3.30.200.20">
    <property type="entry name" value="Phosphorylase Kinase, domain 1"/>
    <property type="match status" value="1"/>
</dbReference>
<comment type="subcellular location">
    <subcellularLocation>
        <location evidence="1">Cell membrane</location>
        <topology evidence="1">Single-pass type I membrane protein</topology>
    </subcellularLocation>
</comment>
<dbReference type="Pfam" id="PF08276">
    <property type="entry name" value="PAN_2"/>
    <property type="match status" value="1"/>
</dbReference>
<accession>A0AAV8D3K5</accession>
<comment type="similarity">
    <text evidence="3">In the C-terminal section; belongs to the protein kinase superfamily. Ser/Thr protein kinase family.</text>
</comment>
<dbReference type="InterPro" id="IPR000719">
    <property type="entry name" value="Prot_kinase_dom"/>
</dbReference>
<dbReference type="SUPFAM" id="SSF56112">
    <property type="entry name" value="Protein kinase-like (PK-like)"/>
    <property type="match status" value="1"/>
</dbReference>
<dbReference type="InterPro" id="IPR001480">
    <property type="entry name" value="Bulb-type_lectin_dom"/>
</dbReference>
<dbReference type="InterPro" id="IPR008271">
    <property type="entry name" value="Ser/Thr_kinase_AS"/>
</dbReference>
<keyword evidence="5 20" id="KW-0723">Serine/threonine-protein kinase</keyword>
<dbReference type="SMART" id="SM00220">
    <property type="entry name" value="S_TKc"/>
    <property type="match status" value="1"/>
</dbReference>
<keyword evidence="8 21" id="KW-0812">Transmembrane</keyword>
<dbReference type="Pfam" id="PF01453">
    <property type="entry name" value="B_lectin"/>
    <property type="match status" value="1"/>
</dbReference>
<keyword evidence="14 21" id="KW-0472">Membrane</keyword>
<dbReference type="SMART" id="SM00108">
    <property type="entry name" value="B_lectin"/>
    <property type="match status" value="1"/>
</dbReference>
<dbReference type="Gene3D" id="2.90.10.10">
    <property type="entry name" value="Bulb-type lectin domain"/>
    <property type="match status" value="1"/>
</dbReference>
<dbReference type="EMBL" id="JAMFTS010000004">
    <property type="protein sequence ID" value="KAJ4760868.1"/>
    <property type="molecule type" value="Genomic_DNA"/>
</dbReference>
<gene>
    <name evidence="26" type="ORF">LUZ62_071243</name>
</gene>
<feature type="signal peptide" evidence="22">
    <location>
        <begin position="1"/>
        <end position="22"/>
    </location>
</feature>
<evidence type="ECO:0000256" key="12">
    <source>
        <dbReference type="ARBA" id="ARBA00022840"/>
    </source>
</evidence>
<evidence type="ECO:0000259" key="24">
    <source>
        <dbReference type="PROSITE" id="PS50927"/>
    </source>
</evidence>
<evidence type="ECO:0000256" key="7">
    <source>
        <dbReference type="ARBA" id="ARBA00022679"/>
    </source>
</evidence>
<dbReference type="GO" id="GO:0005886">
    <property type="term" value="C:plasma membrane"/>
    <property type="evidence" value="ECO:0007669"/>
    <property type="project" value="UniProtKB-SubCell"/>
</dbReference>
<proteinExistence type="inferred from homology"/>
<comment type="similarity">
    <text evidence="2">In the N-terminal section; belongs to the leguminous lectin family.</text>
</comment>
<evidence type="ECO:0000256" key="3">
    <source>
        <dbReference type="ARBA" id="ARBA00010217"/>
    </source>
</evidence>
<comment type="caution">
    <text evidence="26">The sequence shown here is derived from an EMBL/GenBank/DDBJ whole genome shotgun (WGS) entry which is preliminary data.</text>
</comment>
<reference evidence="26" key="1">
    <citation type="submission" date="2022-08" db="EMBL/GenBank/DDBJ databases">
        <authorList>
            <person name="Marques A."/>
        </authorList>
    </citation>
    <scope>NUCLEOTIDE SEQUENCE</scope>
    <source>
        <strain evidence="26">RhyPub2mFocal</strain>
        <tissue evidence="26">Leaves</tissue>
    </source>
</reference>
<evidence type="ECO:0000313" key="27">
    <source>
        <dbReference type="Proteomes" id="UP001140206"/>
    </source>
</evidence>
<keyword evidence="12 20" id="KW-0067">ATP-binding</keyword>
<comment type="similarity">
    <text evidence="20">Belongs to the protein kinase superfamily. Ser/Thr protein kinase family.</text>
</comment>
<keyword evidence="16" id="KW-0675">Receptor</keyword>
<dbReference type="InterPro" id="IPR000858">
    <property type="entry name" value="S_locus_glycoprot_dom"/>
</dbReference>
<keyword evidence="17" id="KW-0325">Glycoprotein</keyword>
<evidence type="ECO:0000259" key="25">
    <source>
        <dbReference type="PROSITE" id="PS50948"/>
    </source>
</evidence>
<evidence type="ECO:0000256" key="13">
    <source>
        <dbReference type="ARBA" id="ARBA00022989"/>
    </source>
</evidence>
<evidence type="ECO:0000256" key="8">
    <source>
        <dbReference type="ARBA" id="ARBA00022692"/>
    </source>
</evidence>
<dbReference type="InterPro" id="IPR024171">
    <property type="entry name" value="SRK-like_kinase"/>
</dbReference>
<evidence type="ECO:0000256" key="17">
    <source>
        <dbReference type="ARBA" id="ARBA00023180"/>
    </source>
</evidence>
<feature type="domain" description="Apple" evidence="25">
    <location>
        <begin position="325"/>
        <end position="409"/>
    </location>
</feature>
<keyword evidence="27" id="KW-1185">Reference proteome</keyword>
<feature type="chain" id="PRO_5043821167" description="Receptor-like serine/threonine-protein kinase" evidence="22">
    <location>
        <begin position="23"/>
        <end position="790"/>
    </location>
</feature>